<feature type="transmembrane region" description="Helical" evidence="2">
    <location>
        <begin position="320"/>
        <end position="340"/>
    </location>
</feature>
<comment type="caution">
    <text evidence="3">The sequence shown here is derived from an EMBL/GenBank/DDBJ whole genome shotgun (WGS) entry which is preliminary data.</text>
</comment>
<accession>A0ABN9V239</accession>
<keyword evidence="2" id="KW-0812">Transmembrane</keyword>
<feature type="transmembrane region" description="Helical" evidence="2">
    <location>
        <begin position="360"/>
        <end position="380"/>
    </location>
</feature>
<feature type="region of interest" description="Disordered" evidence="1">
    <location>
        <begin position="83"/>
        <end position="111"/>
    </location>
</feature>
<reference evidence="3" key="1">
    <citation type="submission" date="2023-10" db="EMBL/GenBank/DDBJ databases">
        <authorList>
            <person name="Chen Y."/>
            <person name="Shah S."/>
            <person name="Dougan E. K."/>
            <person name="Thang M."/>
            <person name="Chan C."/>
        </authorList>
    </citation>
    <scope>NUCLEOTIDE SEQUENCE [LARGE SCALE GENOMIC DNA]</scope>
</reference>
<evidence type="ECO:0000256" key="1">
    <source>
        <dbReference type="SAM" id="MobiDB-lite"/>
    </source>
</evidence>
<proteinExistence type="predicted"/>
<evidence type="ECO:0000313" key="4">
    <source>
        <dbReference type="Proteomes" id="UP001189429"/>
    </source>
</evidence>
<feature type="transmembrane region" description="Helical" evidence="2">
    <location>
        <begin position="124"/>
        <end position="145"/>
    </location>
</feature>
<organism evidence="3 4">
    <name type="scientific">Prorocentrum cordatum</name>
    <dbReference type="NCBI Taxonomy" id="2364126"/>
    <lineage>
        <taxon>Eukaryota</taxon>
        <taxon>Sar</taxon>
        <taxon>Alveolata</taxon>
        <taxon>Dinophyceae</taxon>
        <taxon>Prorocentrales</taxon>
        <taxon>Prorocentraceae</taxon>
        <taxon>Prorocentrum</taxon>
    </lineage>
</organism>
<name>A0ABN9V239_9DINO</name>
<evidence type="ECO:0008006" key="5">
    <source>
        <dbReference type="Google" id="ProtNLM"/>
    </source>
</evidence>
<evidence type="ECO:0000256" key="2">
    <source>
        <dbReference type="SAM" id="Phobius"/>
    </source>
</evidence>
<feature type="transmembrane region" description="Helical" evidence="2">
    <location>
        <begin position="234"/>
        <end position="255"/>
    </location>
</feature>
<evidence type="ECO:0000313" key="3">
    <source>
        <dbReference type="EMBL" id="CAK0866827.1"/>
    </source>
</evidence>
<keyword evidence="2" id="KW-1133">Transmembrane helix</keyword>
<sequence length="403" mass="42744">MLLVSALFEPVRLAVQPLVGDAVGGVGGWAGLTNIGVPEDCRGARVEGWCFKPGVLAGLSPYGLAFVLAWTLPPLLAAAARAAAPAEEDEEEEEEEGEEEEEVEEEGEEMENGARRLGQLLRAWSALSCLWFLVPLASFATSPFYRTSVWTAALGLSLAAAYPLSWHLALVALPVSELVVPHLSLSDPAVKSFHKAVGWRTAGWAAMHGGLELLYLLSRGLPRYLNVARDSDDWIYVLGLASLVLVALHSILAWVRKHQWLRAHFRTIHRLTAILLLVCASAHWTPFALLLLPAAAAHGGGAVVRAARARGLQLTERRELLVMASALAGGLAGLSAVWVARERALSRPEADARLQLVFSPLALAAEALGGLGGAALALAVPPVRGAPPAGDQLLASCSRQSAP</sequence>
<feature type="compositionally biased region" description="Acidic residues" evidence="1">
    <location>
        <begin position="86"/>
        <end position="111"/>
    </location>
</feature>
<protein>
    <recommendedName>
        <fullName evidence="5">Ferric oxidoreductase domain-containing protein</fullName>
    </recommendedName>
</protein>
<dbReference type="EMBL" id="CAUYUJ010016580">
    <property type="protein sequence ID" value="CAK0866827.1"/>
    <property type="molecule type" value="Genomic_DNA"/>
</dbReference>
<keyword evidence="4" id="KW-1185">Reference proteome</keyword>
<keyword evidence="2" id="KW-0472">Membrane</keyword>
<dbReference type="Proteomes" id="UP001189429">
    <property type="component" value="Unassembled WGS sequence"/>
</dbReference>
<gene>
    <name evidence="3" type="ORF">PCOR1329_LOCUS53919</name>
</gene>